<feature type="non-terminal residue" evidence="1">
    <location>
        <position position="155"/>
    </location>
</feature>
<accession>X0UK15</accession>
<evidence type="ECO:0000313" key="1">
    <source>
        <dbReference type="EMBL" id="GAG05930.1"/>
    </source>
</evidence>
<proteinExistence type="predicted"/>
<name>X0UK15_9ZZZZ</name>
<organism evidence="1">
    <name type="scientific">marine sediment metagenome</name>
    <dbReference type="NCBI Taxonomy" id="412755"/>
    <lineage>
        <taxon>unclassified sequences</taxon>
        <taxon>metagenomes</taxon>
        <taxon>ecological metagenomes</taxon>
    </lineage>
</organism>
<dbReference type="EMBL" id="BARS01025596">
    <property type="protein sequence ID" value="GAG05930.1"/>
    <property type="molecule type" value="Genomic_DNA"/>
</dbReference>
<dbReference type="InterPro" id="IPR029063">
    <property type="entry name" value="SAM-dependent_MTases_sf"/>
</dbReference>
<dbReference type="AlphaFoldDB" id="X0UK15"/>
<protein>
    <submittedName>
        <fullName evidence="1">Uncharacterized protein</fullName>
    </submittedName>
</protein>
<sequence length="155" mass="18540">MSYIRELRPYMYWLEYIREAREAGELDWEAIGGTWGIATSRLLTWESNTDWNYPEYFNVFLNKVTASYNKSGNILANYVAKYFEDIWRHLKSVKRVMRKGGKVHYIVGNSVFYGILLPVEKIYKYMLEELGFQKISCKIIRKRNSKKELYEFDVS</sequence>
<dbReference type="Gene3D" id="3.40.50.150">
    <property type="entry name" value="Vaccinia Virus protein VP39"/>
    <property type="match status" value="1"/>
</dbReference>
<gene>
    <name evidence="1" type="ORF">S01H1_40422</name>
</gene>
<comment type="caution">
    <text evidence="1">The sequence shown here is derived from an EMBL/GenBank/DDBJ whole genome shotgun (WGS) entry which is preliminary data.</text>
</comment>
<reference evidence="1" key="1">
    <citation type="journal article" date="2014" name="Front. Microbiol.">
        <title>High frequency of phylogenetically diverse reductive dehalogenase-homologous genes in deep subseafloor sedimentary metagenomes.</title>
        <authorList>
            <person name="Kawai M."/>
            <person name="Futagami T."/>
            <person name="Toyoda A."/>
            <person name="Takaki Y."/>
            <person name="Nishi S."/>
            <person name="Hori S."/>
            <person name="Arai W."/>
            <person name="Tsubouchi T."/>
            <person name="Morono Y."/>
            <person name="Uchiyama I."/>
            <person name="Ito T."/>
            <person name="Fujiyama A."/>
            <person name="Inagaki F."/>
            <person name="Takami H."/>
        </authorList>
    </citation>
    <scope>NUCLEOTIDE SEQUENCE</scope>
    <source>
        <strain evidence="1">Expedition CK06-06</strain>
    </source>
</reference>
<dbReference type="SUPFAM" id="SSF53335">
    <property type="entry name" value="S-adenosyl-L-methionine-dependent methyltransferases"/>
    <property type="match status" value="1"/>
</dbReference>